<dbReference type="VEuPathDB" id="VectorBase:ISCP_005207"/>
<proteinExistence type="predicted"/>
<dbReference type="EC" id="2.7.7.49" evidence="3"/>
<keyword evidence="3" id="KW-0808">Transferase</keyword>
<evidence type="ECO:0000313" key="3">
    <source>
        <dbReference type="EMBL" id="EEC11280.1"/>
    </source>
</evidence>
<dbReference type="EnsemblMetazoa" id="ISCW009220-RA">
    <property type="protein sequence ID" value="ISCW009220-PA"/>
    <property type="gene ID" value="ISCW009220"/>
</dbReference>
<reference evidence="4" key="2">
    <citation type="submission" date="2020-05" db="UniProtKB">
        <authorList>
            <consortium name="EnsemblMetazoa"/>
        </authorList>
    </citation>
    <scope>IDENTIFICATION</scope>
    <source>
        <strain evidence="4">wikel</strain>
    </source>
</reference>
<dbReference type="EMBL" id="ABJB011039298">
    <property type="status" value="NOT_ANNOTATED_CDS"/>
    <property type="molecule type" value="Genomic_DNA"/>
</dbReference>
<feature type="region of interest" description="Disordered" evidence="1">
    <location>
        <begin position="465"/>
        <end position="499"/>
    </location>
</feature>
<dbReference type="InterPro" id="IPR000477">
    <property type="entry name" value="RT_dom"/>
</dbReference>
<dbReference type="VEuPathDB" id="VectorBase:ISCW009220"/>
<keyword evidence="3" id="KW-0548">Nucleotidyltransferase</keyword>
<dbReference type="EMBL" id="DS813794">
    <property type="protein sequence ID" value="EEC11280.1"/>
    <property type="molecule type" value="Genomic_DNA"/>
</dbReference>
<evidence type="ECO:0000256" key="1">
    <source>
        <dbReference type="SAM" id="MobiDB-lite"/>
    </source>
</evidence>
<dbReference type="HOGENOM" id="CLU_546644_0_0_1"/>
<dbReference type="InParanoid" id="B7PXF8"/>
<evidence type="ECO:0000313" key="4">
    <source>
        <dbReference type="EnsemblMetazoa" id="ISCW009220-PA"/>
    </source>
</evidence>
<evidence type="ECO:0000313" key="5">
    <source>
        <dbReference type="Proteomes" id="UP000001555"/>
    </source>
</evidence>
<gene>
    <name evidence="3" type="ORF">IscW_ISCW009220</name>
</gene>
<dbReference type="PaxDb" id="6945-B7PXF8"/>
<dbReference type="EMBL" id="ABJB010717081">
    <property type="status" value="NOT_ANNOTATED_CDS"/>
    <property type="molecule type" value="Genomic_DNA"/>
</dbReference>
<sequence>MAMVGRQTTEIEVLKAKLEERGKVSSHADALMGRVEEGTAPLPAAQPASHTANHLKLLCTAIEEHPSTKEVLRKPNKRNPQFRVSGVDPDILPAELLTTVNTHNEGLEIQPQDFHHRTMFKEKSGNVTHIFEVTAAVYPKIKEKSRLRLGWTMCAVNENFYVPRCDKCSPPASPWRGARTTFMPKKNPAQDPSDFRPIAVGPVVRKLFHQILAKRARAAAALDFRERAFQPMNECAENILLLSTALKEARQKLRLLYLASIDMAKAFDRVSTEAILRGALWNQFDDSFMAYLKELYSTSHTTLQFEREDLRVQPTTGVRQGDSRSPILFKMVVDELLCSVDPNITVRSDGFALDTMAFADYLVVLASTPQSLQQRLDDLAVFLEPRGLAIHVNKSFTLALQPSGRDKKIKVLTTTDFTINGQPLPASGVATTWRYLGVNFAPEGTKTLGIEEELEGLLEKLRRAPLKPQKRRGVANLPPAPSLSSPHSRTLVPWSPQKA</sequence>
<dbReference type="AlphaFoldDB" id="B7PXF8"/>
<dbReference type="PANTHER" id="PTHR19446">
    <property type="entry name" value="REVERSE TRANSCRIPTASES"/>
    <property type="match status" value="1"/>
</dbReference>
<keyword evidence="5" id="KW-1185">Reference proteome</keyword>
<dbReference type="PROSITE" id="PS50878">
    <property type="entry name" value="RT_POL"/>
    <property type="match status" value="1"/>
</dbReference>
<dbReference type="Pfam" id="PF00078">
    <property type="entry name" value="RVT_1"/>
    <property type="match status" value="1"/>
</dbReference>
<protein>
    <submittedName>
        <fullName evidence="3 4">Reverse transcriptase SR3-right, putative</fullName>
        <ecNumber evidence="3">2.7.7.49</ecNumber>
    </submittedName>
</protein>
<accession>B7PXF8</accession>
<dbReference type="VEuPathDB" id="VectorBase:ISCI009220"/>
<keyword evidence="3" id="KW-0695">RNA-directed DNA polymerase</keyword>
<dbReference type="OrthoDB" id="10022108at2759"/>
<organism>
    <name type="scientific">Ixodes scapularis</name>
    <name type="common">Black-legged tick</name>
    <name type="synonym">Deer tick</name>
    <dbReference type="NCBI Taxonomy" id="6945"/>
    <lineage>
        <taxon>Eukaryota</taxon>
        <taxon>Metazoa</taxon>
        <taxon>Ecdysozoa</taxon>
        <taxon>Arthropoda</taxon>
        <taxon>Chelicerata</taxon>
        <taxon>Arachnida</taxon>
        <taxon>Acari</taxon>
        <taxon>Parasitiformes</taxon>
        <taxon>Ixodida</taxon>
        <taxon>Ixodoidea</taxon>
        <taxon>Ixodidae</taxon>
        <taxon>Ixodinae</taxon>
        <taxon>Ixodes</taxon>
    </lineage>
</organism>
<name>B7PXF8_IXOSC</name>
<feature type="domain" description="Reverse transcriptase" evidence="2">
    <location>
        <begin position="164"/>
        <end position="440"/>
    </location>
</feature>
<dbReference type="CDD" id="cd01650">
    <property type="entry name" value="RT_nLTR_like"/>
    <property type="match status" value="1"/>
</dbReference>
<dbReference type="Proteomes" id="UP000001555">
    <property type="component" value="Unassembled WGS sequence"/>
</dbReference>
<reference evidence="3 5" key="1">
    <citation type="submission" date="2008-03" db="EMBL/GenBank/DDBJ databases">
        <title>Annotation of Ixodes scapularis.</title>
        <authorList>
            <consortium name="Ixodes scapularis Genome Project Consortium"/>
            <person name="Caler E."/>
            <person name="Hannick L.I."/>
            <person name="Bidwell S."/>
            <person name="Joardar V."/>
            <person name="Thiagarajan M."/>
            <person name="Amedeo P."/>
            <person name="Galinsky K.J."/>
            <person name="Schobel S."/>
            <person name="Inman J."/>
            <person name="Hostetler J."/>
            <person name="Miller J."/>
            <person name="Hammond M."/>
            <person name="Megy K."/>
            <person name="Lawson D."/>
            <person name="Kodira C."/>
            <person name="Sutton G."/>
            <person name="Meyer J."/>
            <person name="Hill C.A."/>
            <person name="Birren B."/>
            <person name="Nene V."/>
            <person name="Collins F."/>
            <person name="Alarcon-Chaidez F."/>
            <person name="Wikel S."/>
            <person name="Strausberg R."/>
        </authorList>
    </citation>
    <scope>NUCLEOTIDE SEQUENCE [LARGE SCALE GENOMIC DNA]</scope>
    <source>
        <strain evidence="5">Wikel</strain>
        <strain evidence="3">Wikel colony</strain>
    </source>
</reference>
<dbReference type="VEuPathDB" id="VectorBase:ISCP_009782"/>
<evidence type="ECO:0000259" key="2">
    <source>
        <dbReference type="PROSITE" id="PS50878"/>
    </source>
</evidence>
<dbReference type="GO" id="GO:0003964">
    <property type="term" value="F:RNA-directed DNA polymerase activity"/>
    <property type="evidence" value="ECO:0007669"/>
    <property type="project" value="UniProtKB-KW"/>
</dbReference>